<protein>
    <submittedName>
        <fullName evidence="3">Golgi-associated RAB2 interactor protein 4</fullName>
    </submittedName>
</protein>
<reference evidence="3" key="1">
    <citation type="submission" date="2025-08" db="UniProtKB">
        <authorList>
            <consortium name="RefSeq"/>
        </authorList>
    </citation>
    <scope>IDENTIFICATION</scope>
    <source>
        <tissue evidence="3">Muscle</tissue>
    </source>
</reference>
<dbReference type="GeneID" id="102973781"/>
<evidence type="ECO:0000313" key="3">
    <source>
        <dbReference type="RefSeq" id="XP_028344271.1"/>
    </source>
</evidence>
<dbReference type="InParanoid" id="A0A455BK49"/>
<dbReference type="RefSeq" id="XP_028344271.1">
    <property type="nucleotide sequence ID" value="XM_028488470.2"/>
</dbReference>
<dbReference type="OrthoDB" id="9942703at2759"/>
<feature type="compositionally biased region" description="Polar residues" evidence="1">
    <location>
        <begin position="53"/>
        <end position="63"/>
    </location>
</feature>
<evidence type="ECO:0000313" key="2">
    <source>
        <dbReference type="Proteomes" id="UP000248484"/>
    </source>
</evidence>
<evidence type="ECO:0000256" key="1">
    <source>
        <dbReference type="SAM" id="MobiDB-lite"/>
    </source>
</evidence>
<accession>A0A455BK49</accession>
<dbReference type="KEGG" id="pcad:102973781"/>
<name>A0A455BK49_PHYMC</name>
<feature type="region of interest" description="Disordered" evidence="1">
    <location>
        <begin position="1"/>
        <end position="147"/>
    </location>
</feature>
<gene>
    <name evidence="3" type="primary">GARIN4</name>
</gene>
<dbReference type="AlphaFoldDB" id="A0A455BK49"/>
<organism evidence="2 3">
    <name type="scientific">Physeter macrocephalus</name>
    <name type="common">Sperm whale</name>
    <name type="synonym">Physeter catodon</name>
    <dbReference type="NCBI Taxonomy" id="9755"/>
    <lineage>
        <taxon>Eukaryota</taxon>
        <taxon>Metazoa</taxon>
        <taxon>Chordata</taxon>
        <taxon>Craniata</taxon>
        <taxon>Vertebrata</taxon>
        <taxon>Euteleostomi</taxon>
        <taxon>Mammalia</taxon>
        <taxon>Eutheria</taxon>
        <taxon>Laurasiatheria</taxon>
        <taxon>Artiodactyla</taxon>
        <taxon>Whippomorpha</taxon>
        <taxon>Cetacea</taxon>
        <taxon>Odontoceti</taxon>
        <taxon>Physeteridae</taxon>
        <taxon>Physeter</taxon>
    </lineage>
</organism>
<dbReference type="Proteomes" id="UP000248484">
    <property type="component" value="Chromosome 4"/>
</dbReference>
<feature type="compositionally biased region" description="Basic and acidic residues" evidence="1">
    <location>
        <begin position="96"/>
        <end position="106"/>
    </location>
</feature>
<sequence length="250" mass="25584">MSDGATAKAKPTVLDKESASRATTKVETAGVAGGTAAGALSMAVIKSPDPEEQSTAIAATASNGPGAGKTNIATGGTAGNKTIRKAAGPCSGSQRATRDGQKEKGHGSPGDSKQGTAHKGISRAPITNESRTSHKSGRSLSTASSGSITKRLSRIGSFFRNVRANLTTKTVASSRDEYVSIPAKAVEGTRMEAIIETAESGQGLEITGGVTSETMEPVTVEGPRAGSCKGNQGSGKYPWRAHFSFLWKFK</sequence>
<dbReference type="CTD" id="149647"/>
<feature type="compositionally biased region" description="Low complexity" evidence="1">
    <location>
        <begin position="138"/>
        <end position="147"/>
    </location>
</feature>
<proteinExistence type="predicted"/>
<keyword evidence="2" id="KW-1185">Reference proteome</keyword>